<sequence>MVKRAADVAVIGGGCIGINIAVALRQALPASASVVVIEKEAACGRHASTRNSGVLHAGFYYAPGSLKARMTRDGNRLLSEFIEDRGLPIRRSGKLVVTRNKDELITLHELHRRGIANGIDVQLITEKDAMSIEPKAFTIDSALWSPNTSVADPVQVMRAQVEHAVENGVDIQTGCQLHRADVLDSGVVRLSTNRGTLDAGHLVNAAGVHADRIAAMLGAGRGYEVIPFKGLYVQCSDDFSLNTNVYPVPNIHQPFLGTHLTVCAKGGVKVGPTALPAWSRENYEGIPFAHPLETVQIAMRLARLVATDSEGIRTLALQEATKCWRRALMADAATLIRGPAPPSGRWLPPGIRAQLMRDGKFVHDFVVESGPRSTHVLNAVSPGWTCAIPFARHVVHEFVLPALA</sequence>
<accession>A0A0G4J918</accession>
<evidence type="ECO:0000256" key="4">
    <source>
        <dbReference type="ARBA" id="ARBA00023002"/>
    </source>
</evidence>
<name>A0A0G4J918_PLABS</name>
<keyword evidence="2" id="KW-0285">Flavoprotein</keyword>
<organism evidence="10 12">
    <name type="scientific">Plasmodiophora brassicae</name>
    <name type="common">Clubroot disease agent</name>
    <dbReference type="NCBI Taxonomy" id="37360"/>
    <lineage>
        <taxon>Eukaryota</taxon>
        <taxon>Sar</taxon>
        <taxon>Rhizaria</taxon>
        <taxon>Endomyxa</taxon>
        <taxon>Phytomyxea</taxon>
        <taxon>Plasmodiophorida</taxon>
        <taxon>Plasmodiophoridae</taxon>
        <taxon>Plasmodiophora</taxon>
    </lineage>
</organism>
<dbReference type="EMBL" id="OVEO01000012">
    <property type="protein sequence ID" value="SPQ99805.1"/>
    <property type="molecule type" value="Genomic_DNA"/>
</dbReference>
<dbReference type="PANTHER" id="PTHR43104:SF2">
    <property type="entry name" value="L-2-HYDROXYGLUTARATE DEHYDROGENASE, MITOCHONDRIAL"/>
    <property type="match status" value="1"/>
</dbReference>
<dbReference type="AlphaFoldDB" id="A0A0G4J918"/>
<dbReference type="GO" id="GO:0047545">
    <property type="term" value="F:(S)-2-hydroxyglutarate dehydrogenase activity"/>
    <property type="evidence" value="ECO:0007669"/>
    <property type="project" value="UniProtKB-EC"/>
</dbReference>
<dbReference type="OrthoDB" id="498204at2759"/>
<protein>
    <recommendedName>
        <fullName evidence="8">L-2-hydroxyglutarate dehydrogenase, mitochondrial</fullName>
        <ecNumber evidence="7">1.1.99.2</ecNumber>
    </recommendedName>
</protein>
<dbReference type="SUPFAM" id="SSF51905">
    <property type="entry name" value="FAD/NAD(P)-binding domain"/>
    <property type="match status" value="1"/>
</dbReference>
<dbReference type="STRING" id="37360.A0A0G4J918"/>
<dbReference type="Proteomes" id="UP000290189">
    <property type="component" value="Unassembled WGS sequence"/>
</dbReference>
<keyword evidence="12" id="KW-1185">Reference proteome</keyword>
<dbReference type="OMA" id="IGACETE"/>
<keyword evidence="4" id="KW-0560">Oxidoreductase</keyword>
<evidence type="ECO:0000256" key="7">
    <source>
        <dbReference type="ARBA" id="ARBA00038878"/>
    </source>
</evidence>
<evidence type="ECO:0000313" key="13">
    <source>
        <dbReference type="Proteomes" id="UP000290189"/>
    </source>
</evidence>
<dbReference type="Proteomes" id="UP000039324">
    <property type="component" value="Unassembled WGS sequence"/>
</dbReference>
<evidence type="ECO:0000313" key="10">
    <source>
        <dbReference type="EMBL" id="CEP03846.1"/>
    </source>
</evidence>
<dbReference type="Pfam" id="PF01266">
    <property type="entry name" value="DAO"/>
    <property type="match status" value="1"/>
</dbReference>
<keyword evidence="3" id="KW-0274">FAD</keyword>
<gene>
    <name evidence="10" type="ORF">PBRA_003453</name>
    <name evidence="11" type="ORF">PLBR_LOCUS7020</name>
</gene>
<evidence type="ECO:0000256" key="2">
    <source>
        <dbReference type="ARBA" id="ARBA00022630"/>
    </source>
</evidence>
<evidence type="ECO:0000313" key="12">
    <source>
        <dbReference type="Proteomes" id="UP000039324"/>
    </source>
</evidence>
<geneLocation type="mitochondrion" evidence="11"/>
<comment type="catalytic activity">
    <reaction evidence="5">
        <text>(S)-2-hydroxyglutarate + A = 2-oxoglutarate + AH2</text>
        <dbReference type="Rhea" id="RHEA:21252"/>
        <dbReference type="ChEBI" id="CHEBI:13193"/>
        <dbReference type="ChEBI" id="CHEBI:16782"/>
        <dbReference type="ChEBI" id="CHEBI:16810"/>
        <dbReference type="ChEBI" id="CHEBI:17499"/>
        <dbReference type="EC" id="1.1.99.2"/>
    </reaction>
</comment>
<proteinExistence type="inferred from homology"/>
<evidence type="ECO:0000256" key="8">
    <source>
        <dbReference type="ARBA" id="ARBA00041137"/>
    </source>
</evidence>
<reference evidence="10 12" key="1">
    <citation type="submission" date="2015-02" db="EMBL/GenBank/DDBJ databases">
        <authorList>
            <person name="Chooi Y.-H."/>
        </authorList>
    </citation>
    <scope>NUCLEOTIDE SEQUENCE [LARGE SCALE GENOMIC DNA]</scope>
    <source>
        <strain evidence="10">E3</strain>
    </source>
</reference>
<evidence type="ECO:0000256" key="1">
    <source>
        <dbReference type="ARBA" id="ARBA00001974"/>
    </source>
</evidence>
<evidence type="ECO:0000313" key="11">
    <source>
        <dbReference type="EMBL" id="SPQ99805.1"/>
    </source>
</evidence>
<evidence type="ECO:0000256" key="5">
    <source>
        <dbReference type="ARBA" id="ARBA00036066"/>
    </source>
</evidence>
<dbReference type="InterPro" id="IPR006076">
    <property type="entry name" value="FAD-dep_OxRdtase"/>
</dbReference>
<reference evidence="11 13" key="2">
    <citation type="submission" date="2018-03" db="EMBL/GenBank/DDBJ databases">
        <authorList>
            <person name="Fogelqvist J."/>
        </authorList>
    </citation>
    <scope>NUCLEOTIDE SEQUENCE [LARGE SCALE GENOMIC DNA]</scope>
</reference>
<dbReference type="PANTHER" id="PTHR43104">
    <property type="entry name" value="L-2-HYDROXYGLUTARATE DEHYDROGENASE, MITOCHONDRIAL"/>
    <property type="match status" value="1"/>
</dbReference>
<dbReference type="Gene3D" id="3.50.50.60">
    <property type="entry name" value="FAD/NAD(P)-binding domain"/>
    <property type="match status" value="1"/>
</dbReference>
<comment type="cofactor">
    <cofactor evidence="1">
        <name>FAD</name>
        <dbReference type="ChEBI" id="CHEBI:57692"/>
    </cofactor>
</comment>
<feature type="domain" description="FAD dependent oxidoreductase" evidence="9">
    <location>
        <begin position="7"/>
        <end position="395"/>
    </location>
</feature>
<dbReference type="InterPro" id="IPR036188">
    <property type="entry name" value="FAD/NAD-bd_sf"/>
</dbReference>
<keyword evidence="11" id="KW-0496">Mitochondrion</keyword>
<evidence type="ECO:0000256" key="6">
    <source>
        <dbReference type="ARBA" id="ARBA00037941"/>
    </source>
</evidence>
<evidence type="ECO:0000256" key="3">
    <source>
        <dbReference type="ARBA" id="ARBA00022827"/>
    </source>
</evidence>
<dbReference type="EC" id="1.1.99.2" evidence="7"/>
<evidence type="ECO:0000259" key="9">
    <source>
        <dbReference type="Pfam" id="PF01266"/>
    </source>
</evidence>
<dbReference type="EMBL" id="CDSF01000155">
    <property type="protein sequence ID" value="CEP03846.1"/>
    <property type="molecule type" value="Genomic_DNA"/>
</dbReference>
<dbReference type="Gene3D" id="3.30.9.10">
    <property type="entry name" value="D-Amino Acid Oxidase, subunit A, domain 2"/>
    <property type="match status" value="1"/>
</dbReference>
<comment type="similarity">
    <text evidence="6">Belongs to the L2HGDH family.</text>
</comment>